<dbReference type="Proteomes" id="UP000323653">
    <property type="component" value="Chromosome"/>
</dbReference>
<proteinExistence type="predicted"/>
<feature type="domain" description="Gingipain" evidence="1">
    <location>
        <begin position="2"/>
        <end position="295"/>
    </location>
</feature>
<reference evidence="2 3" key="1">
    <citation type="submission" date="2019-08" db="EMBL/GenBank/DDBJ databases">
        <title>Pedobacter sp. nov., isolated from Han river, South Korea.</title>
        <authorList>
            <person name="Lee D.-H."/>
            <person name="Kim Y.-S."/>
            <person name="Hwang E.-M."/>
            <person name="Le Tran T.C."/>
            <person name="Cha C.-J."/>
        </authorList>
    </citation>
    <scope>NUCLEOTIDE SEQUENCE [LARGE SCALE GENOMIC DNA]</scope>
    <source>
        <strain evidence="2 3">CJ43</strain>
    </source>
</reference>
<dbReference type="GO" id="GO:0006508">
    <property type="term" value="P:proteolysis"/>
    <property type="evidence" value="ECO:0007669"/>
    <property type="project" value="InterPro"/>
</dbReference>
<dbReference type="Gene3D" id="2.60.40.4070">
    <property type="match status" value="1"/>
</dbReference>
<dbReference type="InterPro" id="IPR001769">
    <property type="entry name" value="Gingipain"/>
</dbReference>
<dbReference type="InterPro" id="IPR013783">
    <property type="entry name" value="Ig-like_fold"/>
</dbReference>
<dbReference type="AlphaFoldDB" id="A0A5C0VKG8"/>
<accession>A0A5C0VKG8</accession>
<organism evidence="2 3">
    <name type="scientific">Pedobacter aquae</name>
    <dbReference type="NCBI Taxonomy" id="2605747"/>
    <lineage>
        <taxon>Bacteria</taxon>
        <taxon>Pseudomonadati</taxon>
        <taxon>Bacteroidota</taxon>
        <taxon>Sphingobacteriia</taxon>
        <taxon>Sphingobacteriales</taxon>
        <taxon>Sphingobacteriaceae</taxon>
        <taxon>Pedobacter</taxon>
    </lineage>
</organism>
<dbReference type="KEGG" id="pej:FYC62_08190"/>
<evidence type="ECO:0000259" key="1">
    <source>
        <dbReference type="Pfam" id="PF01364"/>
    </source>
</evidence>
<name>A0A5C0VKG8_9SPHI</name>
<dbReference type="Pfam" id="PF01364">
    <property type="entry name" value="Peptidase_C25"/>
    <property type="match status" value="1"/>
</dbReference>
<protein>
    <recommendedName>
        <fullName evidence="1">Gingipain domain-containing protein</fullName>
    </recommendedName>
</protein>
<dbReference type="Gene3D" id="2.60.40.10">
    <property type="entry name" value="Immunoglobulins"/>
    <property type="match status" value="1"/>
</dbReference>
<dbReference type="SUPFAM" id="SSF52129">
    <property type="entry name" value="Caspase-like"/>
    <property type="match status" value="1"/>
</dbReference>
<dbReference type="EMBL" id="CP043329">
    <property type="protein sequence ID" value="QEK51640.1"/>
    <property type="molecule type" value="Genomic_DNA"/>
</dbReference>
<keyword evidence="3" id="KW-1185">Reference proteome</keyword>
<dbReference type="Gene3D" id="3.40.50.1460">
    <property type="match status" value="1"/>
</dbReference>
<dbReference type="GO" id="GO:0008234">
    <property type="term" value="F:cysteine-type peptidase activity"/>
    <property type="evidence" value="ECO:0007669"/>
    <property type="project" value="InterPro"/>
</dbReference>
<gene>
    <name evidence="2" type="ORF">FYC62_08190</name>
</gene>
<dbReference type="InterPro" id="IPR029030">
    <property type="entry name" value="Caspase-like_dom_sf"/>
</dbReference>
<evidence type="ECO:0000313" key="2">
    <source>
        <dbReference type="EMBL" id="QEK51640.1"/>
    </source>
</evidence>
<evidence type="ECO:0000313" key="3">
    <source>
        <dbReference type="Proteomes" id="UP000323653"/>
    </source>
</evidence>
<sequence length="1177" mass="132432">MGIKKFCAWAIARGNTKPEYLLLLGKGMEISKGNFNNNLVPTIGFPASDNMLTSGLNGSNLEPGLATGRVPAKTNEEVENYLNKLKVYEQLPNENWRKKLLHISGGNSSSENTSFFNYQNLLFESARREFFGAGLVRVRKNVVNPVTDILTDKIMSETQLGTGLISYLGHGSSNTTEIILADLNKLNNENKPAIYLVNGCSTGAAFSTQSSSLSEQFILQKRSGAVLWIGTTSEGVASYLNGASLNYYNNWFKNSYGESVSKGLFRGLKTYQNPNDRLNVAHTRQYIVLGDPFLKFYSPDKPDYDIESIIISPGQTAANPNLNIQIIIKNLAKALNNKVTLKISRRLSDNSEVNLPDTSINIFNTDTINVNFNNTNIISSGNNRIMIQINPQRLVEETNYFNNTAIKDFFLPGNGLKIISPFNKSIVKNQTLKLQVQSENLLTNSAEYFFEIDTTPDFNSVFRKESGLISSSSIASWNPNINMENNKIYYWRTRLNLDPLRGGAWIYSSFTYVQDFQGEGYNIGHEGQLGDFTFDNINAVRPFLMSFNTSNMLTNIKTRGDDAPTNVEKRIRIDGLAISYASIEFNGITMLAFNPINYAERFQYPSPYNYINPPGSGFYAGPSGQYRYDIRNSTDLDSLVRYLNQIPKGHHIIGFNGSNAAFNLLPQYVLDEFRKLGLTKLETIKKGEPYGFWVTKGNLGSVKEITADYSSSIPPALQLISGDNPISYPGKNGSLSTGIIGPAKSWNKLEFNLENSINDNFNITVVGVDTLNNQINLFNSINNKIVDISQINAKNYPYLKFNYQFNNNVEAKLPKTNFLRVTYQPVSDISFYPELKNEQYKISLDEGDSIKWNIGLKNFGPVISDSLKVKYELISSNRTITKNFKLPFLLNVNETNNIIIHVPTIGFSGECLLKVSISQIGLKEENIFNNVISSNYTINKDKIPPVVNVTFDGKHIINGELVSPNPHIKIMSYDDNKFLLMRDTSLIELSIRNINDNNFKRIYFSGPQLSFSNLNGANQINIDYLPEKFVDGNYTLKITSKDVSGNKQLNNDFEIDFEVVNKQSITNFYPYPNPVSDKMKFVFTLTGDKIPENIKIQILTVSGRVIKEISKEELGSIRIGNNISDYTWDCTDDFGNRLANGVYFYKVDISDSSNIKHRESEGDKYFKNKMGKIYIIK</sequence>